<sequence>MGRENVQAGQKTQRQVFHDQLNQLVGQAQPAGPTVSQLNSAGWSVWRLSWLDELGGGYESMVGSGADPVLFD</sequence>
<reference evidence="1" key="1">
    <citation type="submission" date="2019-12" db="EMBL/GenBank/DDBJ databases">
        <title>Genome sequencing and annotation of Brassica cretica.</title>
        <authorList>
            <person name="Studholme D.J."/>
            <person name="Sarris P."/>
        </authorList>
    </citation>
    <scope>NUCLEOTIDE SEQUENCE</scope>
    <source>
        <strain evidence="1">PFS-109/04</strain>
        <tissue evidence="1">Leaf</tissue>
    </source>
</reference>
<gene>
    <name evidence="1" type="ORF">F2Q69_00024721</name>
</gene>
<comment type="caution">
    <text evidence="1">The sequence shown here is derived from an EMBL/GenBank/DDBJ whole genome shotgun (WGS) entry which is preliminary data.</text>
</comment>
<protein>
    <submittedName>
        <fullName evidence="1">Uncharacterized protein</fullName>
    </submittedName>
</protein>
<evidence type="ECO:0000313" key="1">
    <source>
        <dbReference type="EMBL" id="KAF3537425.1"/>
    </source>
</evidence>
<dbReference type="EMBL" id="QGKX02001290">
    <property type="protein sequence ID" value="KAF3537425.1"/>
    <property type="molecule type" value="Genomic_DNA"/>
</dbReference>
<dbReference type="Proteomes" id="UP000712600">
    <property type="component" value="Unassembled WGS sequence"/>
</dbReference>
<accession>A0A8S9Q0V3</accession>
<dbReference type="AlphaFoldDB" id="A0A8S9Q0V3"/>
<evidence type="ECO:0000313" key="2">
    <source>
        <dbReference type="Proteomes" id="UP000712600"/>
    </source>
</evidence>
<organism evidence="1 2">
    <name type="scientific">Brassica cretica</name>
    <name type="common">Mustard</name>
    <dbReference type="NCBI Taxonomy" id="69181"/>
    <lineage>
        <taxon>Eukaryota</taxon>
        <taxon>Viridiplantae</taxon>
        <taxon>Streptophyta</taxon>
        <taxon>Embryophyta</taxon>
        <taxon>Tracheophyta</taxon>
        <taxon>Spermatophyta</taxon>
        <taxon>Magnoliopsida</taxon>
        <taxon>eudicotyledons</taxon>
        <taxon>Gunneridae</taxon>
        <taxon>Pentapetalae</taxon>
        <taxon>rosids</taxon>
        <taxon>malvids</taxon>
        <taxon>Brassicales</taxon>
        <taxon>Brassicaceae</taxon>
        <taxon>Brassiceae</taxon>
        <taxon>Brassica</taxon>
    </lineage>
</organism>
<proteinExistence type="predicted"/>
<name>A0A8S9Q0V3_BRACR</name>